<evidence type="ECO:0000313" key="11">
    <source>
        <dbReference type="EMBL" id="ODQ83179.1"/>
    </source>
</evidence>
<dbReference type="FunFam" id="3.90.1150.10:FF:000010">
    <property type="entry name" value="Alanine aminotransferase 2"/>
    <property type="match status" value="1"/>
</dbReference>
<dbReference type="UniPathway" id="UPA00528">
    <property type="reaction ID" value="UER00586"/>
</dbReference>
<evidence type="ECO:0000256" key="1">
    <source>
        <dbReference type="ARBA" id="ARBA00001933"/>
    </source>
</evidence>
<evidence type="ECO:0000256" key="3">
    <source>
        <dbReference type="ARBA" id="ARBA00022576"/>
    </source>
</evidence>
<keyword evidence="5" id="KW-0663">Pyridoxal phosphate</keyword>
<name>A0A1E3QZR2_9ASCO</name>
<gene>
    <name evidence="11" type="ORF">BABINDRAFT_159620</name>
</gene>
<dbReference type="Proteomes" id="UP000094336">
    <property type="component" value="Unassembled WGS sequence"/>
</dbReference>
<dbReference type="GO" id="GO:0030170">
    <property type="term" value="F:pyridoxal phosphate binding"/>
    <property type="evidence" value="ECO:0007669"/>
    <property type="project" value="InterPro"/>
</dbReference>
<dbReference type="InterPro" id="IPR015421">
    <property type="entry name" value="PyrdxlP-dep_Trfase_major"/>
</dbReference>
<evidence type="ECO:0000256" key="6">
    <source>
        <dbReference type="ARBA" id="ARBA00025785"/>
    </source>
</evidence>
<evidence type="ECO:0000256" key="8">
    <source>
        <dbReference type="ARBA" id="ARBA00078532"/>
    </source>
</evidence>
<dbReference type="OrthoDB" id="1732682at2759"/>
<dbReference type="InterPro" id="IPR015422">
    <property type="entry name" value="PyrdxlP-dep_Trfase_small"/>
</dbReference>
<comment type="cofactor">
    <cofactor evidence="1">
        <name>pyridoxal 5'-phosphate</name>
        <dbReference type="ChEBI" id="CHEBI:597326"/>
    </cofactor>
</comment>
<dbReference type="AlphaFoldDB" id="A0A1E3QZR2"/>
<dbReference type="PANTHER" id="PTHR11751:SF29">
    <property type="entry name" value="ALANINE TRANSAMINASE"/>
    <property type="match status" value="1"/>
</dbReference>
<dbReference type="Gene3D" id="1.10.287.1970">
    <property type="match status" value="1"/>
</dbReference>
<dbReference type="Pfam" id="PF00155">
    <property type="entry name" value="Aminotran_1_2"/>
    <property type="match status" value="1"/>
</dbReference>
<evidence type="ECO:0000256" key="5">
    <source>
        <dbReference type="ARBA" id="ARBA00022898"/>
    </source>
</evidence>
<dbReference type="RefSeq" id="XP_018988507.1">
    <property type="nucleotide sequence ID" value="XM_019127776.1"/>
</dbReference>
<reference evidence="12" key="1">
    <citation type="submission" date="2016-05" db="EMBL/GenBank/DDBJ databases">
        <title>Comparative genomics of biotechnologically important yeasts.</title>
        <authorList>
            <consortium name="DOE Joint Genome Institute"/>
            <person name="Riley R."/>
            <person name="Haridas S."/>
            <person name="Wolfe K.H."/>
            <person name="Lopes M.R."/>
            <person name="Hittinger C.T."/>
            <person name="Goker M."/>
            <person name="Salamov A."/>
            <person name="Wisecaver J."/>
            <person name="Long T.M."/>
            <person name="Aerts A.L."/>
            <person name="Barry K."/>
            <person name="Choi C."/>
            <person name="Clum A."/>
            <person name="Coughlan A.Y."/>
            <person name="Deshpande S."/>
            <person name="Douglass A.P."/>
            <person name="Hanson S.J."/>
            <person name="Klenk H.-P."/>
            <person name="Labutti K."/>
            <person name="Lapidus A."/>
            <person name="Lindquist E."/>
            <person name="Lipzen A."/>
            <person name="Meier-Kolthoff J.P."/>
            <person name="Ohm R.A."/>
            <person name="Otillar R.P."/>
            <person name="Pangilinan J."/>
            <person name="Peng Y."/>
            <person name="Rokas A."/>
            <person name="Rosa C.A."/>
            <person name="Scheuner C."/>
            <person name="Sibirny A.A."/>
            <person name="Slot J.C."/>
            <person name="Stielow J.B."/>
            <person name="Sun H."/>
            <person name="Kurtzman C.P."/>
            <person name="Blackwell M."/>
            <person name="Grigoriev I.V."/>
            <person name="Jeffries T.W."/>
        </authorList>
    </citation>
    <scope>NUCLEOTIDE SEQUENCE [LARGE SCALE GENOMIC DNA]</scope>
    <source>
        <strain evidence="12">NRRL Y-12698</strain>
    </source>
</reference>
<dbReference type="GO" id="GO:0042853">
    <property type="term" value="P:L-alanine catabolic process"/>
    <property type="evidence" value="ECO:0007669"/>
    <property type="project" value="UniProtKB-UniPathway"/>
</dbReference>
<dbReference type="FunFam" id="3.40.640.10:FF:000012">
    <property type="entry name" value="alanine aminotransferase 2"/>
    <property type="match status" value="1"/>
</dbReference>
<evidence type="ECO:0000259" key="10">
    <source>
        <dbReference type="Pfam" id="PF00155"/>
    </source>
</evidence>
<dbReference type="InterPro" id="IPR015424">
    <property type="entry name" value="PyrdxlP-dep_Trfase"/>
</dbReference>
<dbReference type="CDD" id="cd00609">
    <property type="entry name" value="AAT_like"/>
    <property type="match status" value="1"/>
</dbReference>
<feature type="domain" description="Aminotransferase class I/classII large" evidence="10">
    <location>
        <begin position="98"/>
        <end position="478"/>
    </location>
</feature>
<keyword evidence="12" id="KW-1185">Reference proteome</keyword>
<dbReference type="Gene3D" id="3.40.640.10">
    <property type="entry name" value="Type I PLP-dependent aspartate aminotransferase-like (Major domain)"/>
    <property type="match status" value="1"/>
</dbReference>
<accession>A0A1E3QZR2</accession>
<evidence type="ECO:0000256" key="4">
    <source>
        <dbReference type="ARBA" id="ARBA00022679"/>
    </source>
</evidence>
<dbReference type="PANTHER" id="PTHR11751">
    <property type="entry name" value="ALANINE AMINOTRANSFERASE"/>
    <property type="match status" value="1"/>
</dbReference>
<dbReference type="SUPFAM" id="SSF53383">
    <property type="entry name" value="PLP-dependent transferases"/>
    <property type="match status" value="1"/>
</dbReference>
<dbReference type="STRING" id="984486.A0A1E3QZR2"/>
<dbReference type="FunFam" id="1.10.287.1970:FF:000001">
    <property type="entry name" value="Alanine aminotransferase 2"/>
    <property type="match status" value="1"/>
</dbReference>
<dbReference type="InterPro" id="IPR004839">
    <property type="entry name" value="Aminotransferase_I/II_large"/>
</dbReference>
<evidence type="ECO:0000256" key="9">
    <source>
        <dbReference type="ARBA" id="ARBA00080525"/>
    </source>
</evidence>
<organism evidence="11 12">
    <name type="scientific">Babjeviella inositovora NRRL Y-12698</name>
    <dbReference type="NCBI Taxonomy" id="984486"/>
    <lineage>
        <taxon>Eukaryota</taxon>
        <taxon>Fungi</taxon>
        <taxon>Dikarya</taxon>
        <taxon>Ascomycota</taxon>
        <taxon>Saccharomycotina</taxon>
        <taxon>Pichiomycetes</taxon>
        <taxon>Serinales incertae sedis</taxon>
        <taxon>Babjeviella</taxon>
    </lineage>
</organism>
<sequence>MLITRTSLANAVANGQRLYASFKPAPKLNELDLNPNVIAAEYAVRGPIPARAEELRAILQTNPSSLPFSTIINANIGNPQQLDQQPLTWYRQVLSLLQNPMLLKAKHISDVYPQDVVNRAEDLLSSIGSVGAYSGSQGVQLLRESVADFIFRRDGHEASADDIFLTGGASAAVTYLLTAICSGPDSGVLIPIPQYPLYTATLALNNATPLPYYLEESKGWSTNPDEIREVIVSAISRGIKPKALVVINPGNPTGAILSYDNIADIITVAAEYGVMVIADEVYQENVFRGEFVSMRRVFKDLQAAEPELYANVLLASLHSTSKGFSGECGQRGGYMELVNFSEPLKAAITKLTSINLCPTVTGQALIELMINPPRDADGESTKVYNQERDAIMVQLKSRSQALYDAFCKMEGVECQLPEGAMYLFPKITIPQKAQDKAKELNVAPDAFYCAQLLEHTGICTVPGSGFGQVEGTFHVRTTFLVPGTEWVQLWENFHKQFMDEFRG</sequence>
<dbReference type="GO" id="GO:0008483">
    <property type="term" value="F:transaminase activity"/>
    <property type="evidence" value="ECO:0007669"/>
    <property type="project" value="UniProtKB-KW"/>
</dbReference>
<comment type="similarity">
    <text evidence="6">Belongs to the class-I pyridoxal-phosphate-dependent aminotransferase family. Alanine aminotransferase subfamily.</text>
</comment>
<dbReference type="Gene3D" id="3.90.1150.10">
    <property type="entry name" value="Aspartate Aminotransferase, domain 1"/>
    <property type="match status" value="1"/>
</dbReference>
<dbReference type="GeneID" id="30145629"/>
<keyword evidence="4" id="KW-0808">Transferase</keyword>
<evidence type="ECO:0000256" key="7">
    <source>
        <dbReference type="ARBA" id="ARBA00077894"/>
    </source>
</evidence>
<dbReference type="InterPro" id="IPR045088">
    <property type="entry name" value="ALAT1/2-like"/>
</dbReference>
<comment type="subunit">
    <text evidence="2">Homodimer.</text>
</comment>
<proteinExistence type="inferred from homology"/>
<protein>
    <recommendedName>
        <fullName evidence="7">Glutamate pyruvate transaminase</fullName>
    </recommendedName>
    <alternativeName>
        <fullName evidence="8">Glutamic--alanine transaminase</fullName>
    </alternativeName>
    <alternativeName>
        <fullName evidence="9">Glutamic--pyruvic transaminase</fullName>
    </alternativeName>
</protein>
<evidence type="ECO:0000313" key="12">
    <source>
        <dbReference type="Proteomes" id="UP000094336"/>
    </source>
</evidence>
<dbReference type="EMBL" id="KV454426">
    <property type="protein sequence ID" value="ODQ83179.1"/>
    <property type="molecule type" value="Genomic_DNA"/>
</dbReference>
<evidence type="ECO:0000256" key="2">
    <source>
        <dbReference type="ARBA" id="ARBA00011738"/>
    </source>
</evidence>
<keyword evidence="3" id="KW-0032">Aminotransferase</keyword>